<proteinExistence type="predicted"/>
<organism evidence="2 3">
    <name type="scientific">Phytophthora nicotianae P1976</name>
    <dbReference type="NCBI Taxonomy" id="1317066"/>
    <lineage>
        <taxon>Eukaryota</taxon>
        <taxon>Sar</taxon>
        <taxon>Stramenopiles</taxon>
        <taxon>Oomycota</taxon>
        <taxon>Peronosporomycetes</taxon>
        <taxon>Peronosporales</taxon>
        <taxon>Peronosporaceae</taxon>
        <taxon>Phytophthora</taxon>
    </lineage>
</organism>
<evidence type="ECO:0000313" key="2">
    <source>
        <dbReference type="EMBL" id="ETO63899.1"/>
    </source>
</evidence>
<evidence type="ECO:0000313" key="3">
    <source>
        <dbReference type="Proteomes" id="UP000028582"/>
    </source>
</evidence>
<dbReference type="EMBL" id="ANJA01003368">
    <property type="protein sequence ID" value="ETO63899.1"/>
    <property type="molecule type" value="Genomic_DNA"/>
</dbReference>
<feature type="compositionally biased region" description="Basic and acidic residues" evidence="1">
    <location>
        <begin position="12"/>
        <end position="29"/>
    </location>
</feature>
<sequence>MALVVPPAPAEIHAENRSQSERSPLEHKLALSNAQNFT</sequence>
<comment type="caution">
    <text evidence="2">The sequence shown here is derived from an EMBL/GenBank/DDBJ whole genome shotgun (WGS) entry which is preliminary data.</text>
</comment>
<dbReference type="AlphaFoldDB" id="A0A080ZB88"/>
<protein>
    <submittedName>
        <fullName evidence="2">Uncharacterized protein</fullName>
    </submittedName>
</protein>
<name>A0A080ZB88_PHYNI</name>
<feature type="region of interest" description="Disordered" evidence="1">
    <location>
        <begin position="1"/>
        <end position="38"/>
    </location>
</feature>
<accession>A0A080ZB88</accession>
<gene>
    <name evidence="2" type="ORF">F444_18468</name>
</gene>
<evidence type="ECO:0000256" key="1">
    <source>
        <dbReference type="SAM" id="MobiDB-lite"/>
    </source>
</evidence>
<dbReference type="Proteomes" id="UP000028582">
    <property type="component" value="Unassembled WGS sequence"/>
</dbReference>
<reference evidence="2 3" key="1">
    <citation type="submission" date="2013-11" db="EMBL/GenBank/DDBJ databases">
        <title>The Genome Sequence of Phytophthora parasitica P1976.</title>
        <authorList>
            <consortium name="The Broad Institute Genomics Platform"/>
            <person name="Russ C."/>
            <person name="Tyler B."/>
            <person name="Panabieres F."/>
            <person name="Shan W."/>
            <person name="Tripathy S."/>
            <person name="Grunwald N."/>
            <person name="Machado M."/>
            <person name="Johnson C.S."/>
            <person name="Walker B."/>
            <person name="Young S."/>
            <person name="Zeng Q."/>
            <person name="Gargeya S."/>
            <person name="Fitzgerald M."/>
            <person name="Haas B."/>
            <person name="Abouelleil A."/>
            <person name="Allen A.W."/>
            <person name="Alvarado L."/>
            <person name="Arachchi H.M."/>
            <person name="Berlin A.M."/>
            <person name="Chapman S.B."/>
            <person name="Gainer-Dewar J."/>
            <person name="Goldberg J."/>
            <person name="Griggs A."/>
            <person name="Gujja S."/>
            <person name="Hansen M."/>
            <person name="Howarth C."/>
            <person name="Imamovic A."/>
            <person name="Ireland A."/>
            <person name="Larimer J."/>
            <person name="McCowan C."/>
            <person name="Murphy C."/>
            <person name="Pearson M."/>
            <person name="Poon T.W."/>
            <person name="Priest M."/>
            <person name="Roberts A."/>
            <person name="Saif S."/>
            <person name="Shea T."/>
            <person name="Sisk P."/>
            <person name="Sykes S."/>
            <person name="Wortman J."/>
            <person name="Nusbaum C."/>
            <person name="Birren B."/>
        </authorList>
    </citation>
    <scope>NUCLEOTIDE SEQUENCE [LARGE SCALE GENOMIC DNA]</scope>
    <source>
        <strain evidence="2 3">P1976</strain>
    </source>
</reference>